<dbReference type="EMBL" id="WTYM01000035">
    <property type="protein sequence ID" value="MXO59480.1"/>
    <property type="molecule type" value="Genomic_DNA"/>
</dbReference>
<dbReference type="InterPro" id="IPR005331">
    <property type="entry name" value="Sulfotransferase"/>
</dbReference>
<accession>A0A6I4SWM0</accession>
<sequence length="239" mass="26899">MPLWFSGGKKILFVHIPKTAGSALLDYLTRRFGNPMLARTNMDVPGGLITTPDHFTKKDLATCLDLASIDYSFAFVRDPMNRLVSEYRYQSGVSRASRLSFSSWAHLMIEAARREPRIYGNHLRPQVDFIPEGTEVFRYEQGFDQLISSLDRVLGVPGPKEGVPFINVSPKREALVSDRVANLVVNFYANDYLRFGYQSPIVNASNSMAALDKFKAFAIAPLLIAHQRRRWTSPARAIG</sequence>
<name>A0A6I4SWM0_9SPHN</name>
<evidence type="ECO:0000313" key="2">
    <source>
        <dbReference type="Proteomes" id="UP000433652"/>
    </source>
</evidence>
<dbReference type="GO" id="GO:0016020">
    <property type="term" value="C:membrane"/>
    <property type="evidence" value="ECO:0007669"/>
    <property type="project" value="InterPro"/>
</dbReference>
<proteinExistence type="predicted"/>
<protein>
    <recommendedName>
        <fullName evidence="3">Sulfotransferase family protein</fullName>
    </recommendedName>
</protein>
<dbReference type="Gene3D" id="3.40.50.300">
    <property type="entry name" value="P-loop containing nucleotide triphosphate hydrolases"/>
    <property type="match status" value="1"/>
</dbReference>
<organism evidence="1 2">
    <name type="scientific">Croceibacterium salegens</name>
    <dbReference type="NCBI Taxonomy" id="1737568"/>
    <lineage>
        <taxon>Bacteria</taxon>
        <taxon>Pseudomonadati</taxon>
        <taxon>Pseudomonadota</taxon>
        <taxon>Alphaproteobacteria</taxon>
        <taxon>Sphingomonadales</taxon>
        <taxon>Erythrobacteraceae</taxon>
        <taxon>Croceibacterium</taxon>
    </lineage>
</organism>
<dbReference type="OrthoDB" id="288532at2"/>
<dbReference type="Pfam" id="PF03567">
    <property type="entry name" value="Sulfotransfer_2"/>
    <property type="match status" value="1"/>
</dbReference>
<dbReference type="InterPro" id="IPR027417">
    <property type="entry name" value="P-loop_NTPase"/>
</dbReference>
<reference evidence="1 2" key="1">
    <citation type="submission" date="2019-12" db="EMBL/GenBank/DDBJ databases">
        <title>Genomic-based taxomic classification of the family Erythrobacteraceae.</title>
        <authorList>
            <person name="Xu L."/>
        </authorList>
    </citation>
    <scope>NUCLEOTIDE SEQUENCE [LARGE SCALE GENOMIC DNA]</scope>
    <source>
        <strain evidence="1 2">MCCC 1K01500</strain>
    </source>
</reference>
<evidence type="ECO:0000313" key="1">
    <source>
        <dbReference type="EMBL" id="MXO59480.1"/>
    </source>
</evidence>
<dbReference type="Proteomes" id="UP000433652">
    <property type="component" value="Unassembled WGS sequence"/>
</dbReference>
<evidence type="ECO:0008006" key="3">
    <source>
        <dbReference type="Google" id="ProtNLM"/>
    </source>
</evidence>
<dbReference type="AlphaFoldDB" id="A0A6I4SWM0"/>
<comment type="caution">
    <text evidence="1">The sequence shown here is derived from an EMBL/GenBank/DDBJ whole genome shotgun (WGS) entry which is preliminary data.</text>
</comment>
<dbReference type="SUPFAM" id="SSF52540">
    <property type="entry name" value="P-loop containing nucleoside triphosphate hydrolases"/>
    <property type="match status" value="1"/>
</dbReference>
<dbReference type="RefSeq" id="WP_159793953.1">
    <property type="nucleotide sequence ID" value="NZ_WTYM01000035.1"/>
</dbReference>
<keyword evidence="2" id="KW-1185">Reference proteome</keyword>
<gene>
    <name evidence="1" type="ORF">GRI89_07985</name>
</gene>
<dbReference type="GO" id="GO:0008146">
    <property type="term" value="F:sulfotransferase activity"/>
    <property type="evidence" value="ECO:0007669"/>
    <property type="project" value="InterPro"/>
</dbReference>